<feature type="binding site" evidence="12 13">
    <location>
        <position position="285"/>
    </location>
    <ligand>
        <name>L-serine</name>
        <dbReference type="ChEBI" id="CHEBI:33384"/>
    </ligand>
</feature>
<keyword evidence="5 12" id="KW-0436">Ligase</keyword>
<comment type="catalytic activity">
    <reaction evidence="10 12">
        <text>tRNA(Sec) + L-serine + ATP = L-seryl-tRNA(Sec) + AMP + diphosphate + H(+)</text>
        <dbReference type="Rhea" id="RHEA:42580"/>
        <dbReference type="Rhea" id="RHEA-COMP:9742"/>
        <dbReference type="Rhea" id="RHEA-COMP:10128"/>
        <dbReference type="ChEBI" id="CHEBI:15378"/>
        <dbReference type="ChEBI" id="CHEBI:30616"/>
        <dbReference type="ChEBI" id="CHEBI:33019"/>
        <dbReference type="ChEBI" id="CHEBI:33384"/>
        <dbReference type="ChEBI" id="CHEBI:78442"/>
        <dbReference type="ChEBI" id="CHEBI:78533"/>
        <dbReference type="ChEBI" id="CHEBI:456215"/>
        <dbReference type="EC" id="6.1.1.11"/>
    </reaction>
</comment>
<gene>
    <name evidence="12 17" type="primary">serS</name>
    <name evidence="17" type="ORF">K8G79_11575</name>
</gene>
<evidence type="ECO:0000256" key="13">
    <source>
        <dbReference type="PIRSR" id="PIRSR001529-1"/>
    </source>
</evidence>
<organism evidence="17 18">
    <name type="scientific">Candidatus Methylomirabilis tolerans</name>
    <dbReference type="NCBI Taxonomy" id="3123416"/>
    <lineage>
        <taxon>Bacteria</taxon>
        <taxon>Candidatus Methylomirabilota</taxon>
        <taxon>Candidatus Methylomirabilia</taxon>
        <taxon>Candidatus Methylomirabilales</taxon>
        <taxon>Candidatus Methylomirabilaceae</taxon>
        <taxon>Candidatus Methylomirabilis</taxon>
    </lineage>
</organism>
<keyword evidence="6 12" id="KW-0547">Nucleotide-binding</keyword>
<feature type="binding site" evidence="13">
    <location>
        <position position="231"/>
    </location>
    <ligand>
        <name>L-serine</name>
        <dbReference type="ChEBI" id="CHEBI:33384"/>
    </ligand>
</feature>
<comment type="subunit">
    <text evidence="12">Homodimer. The tRNA molecule binds across the dimer.</text>
</comment>
<keyword evidence="7 12" id="KW-0067">ATP-binding</keyword>
<dbReference type="PRINTS" id="PR00981">
    <property type="entry name" value="TRNASYNTHSER"/>
</dbReference>
<dbReference type="InterPro" id="IPR042103">
    <property type="entry name" value="SerRS_1_N_sf"/>
</dbReference>
<evidence type="ECO:0000313" key="17">
    <source>
        <dbReference type="EMBL" id="MBZ0160759.1"/>
    </source>
</evidence>
<evidence type="ECO:0000256" key="5">
    <source>
        <dbReference type="ARBA" id="ARBA00022598"/>
    </source>
</evidence>
<evidence type="ECO:0000256" key="9">
    <source>
        <dbReference type="ARBA" id="ARBA00023146"/>
    </source>
</evidence>
<keyword evidence="15" id="KW-0175">Coiled coil</keyword>
<dbReference type="PROSITE" id="PS50862">
    <property type="entry name" value="AA_TRNA_LIGASE_II"/>
    <property type="match status" value="1"/>
</dbReference>
<feature type="binding site" evidence="12 14">
    <location>
        <begin position="349"/>
        <end position="352"/>
    </location>
    <ligand>
        <name>ATP</name>
        <dbReference type="ChEBI" id="CHEBI:30616"/>
    </ligand>
</feature>
<dbReference type="InterPro" id="IPR006195">
    <property type="entry name" value="aa-tRNA-synth_II"/>
</dbReference>
<dbReference type="SUPFAM" id="SSF55681">
    <property type="entry name" value="Class II aaRS and biotin synthetases"/>
    <property type="match status" value="1"/>
</dbReference>
<evidence type="ECO:0000256" key="3">
    <source>
        <dbReference type="ARBA" id="ARBA00010728"/>
    </source>
</evidence>
<evidence type="ECO:0000256" key="1">
    <source>
        <dbReference type="ARBA" id="ARBA00004496"/>
    </source>
</evidence>
<dbReference type="Gene3D" id="1.10.287.40">
    <property type="entry name" value="Serine-tRNA synthetase, tRNA binding domain"/>
    <property type="match status" value="1"/>
</dbReference>
<feature type="coiled-coil region" evidence="15">
    <location>
        <begin position="38"/>
        <end position="65"/>
    </location>
</feature>
<dbReference type="PIRSF" id="PIRSF001529">
    <property type="entry name" value="Ser-tRNA-synth_IIa"/>
    <property type="match status" value="1"/>
</dbReference>
<comment type="caution">
    <text evidence="12">Lacks conserved residue(s) required for the propagation of feature annotation.</text>
</comment>
<comment type="caution">
    <text evidence="17">The sequence shown here is derived from an EMBL/GenBank/DDBJ whole genome shotgun (WGS) entry which is preliminary data.</text>
</comment>
<dbReference type="EMBL" id="JAIOIU010000144">
    <property type="protein sequence ID" value="MBZ0160759.1"/>
    <property type="molecule type" value="Genomic_DNA"/>
</dbReference>
<evidence type="ECO:0000256" key="2">
    <source>
        <dbReference type="ARBA" id="ARBA00005045"/>
    </source>
</evidence>
<dbReference type="GO" id="GO:0004828">
    <property type="term" value="F:serine-tRNA ligase activity"/>
    <property type="evidence" value="ECO:0007669"/>
    <property type="project" value="UniProtKB-UniRule"/>
</dbReference>
<dbReference type="Gene3D" id="3.30.930.10">
    <property type="entry name" value="Bira Bifunctional Protein, Domain 2"/>
    <property type="match status" value="1"/>
</dbReference>
<comment type="domain">
    <text evidence="12">Consists of two distinct domains, a catalytic core and a N-terminal extension that is involved in tRNA binding.</text>
</comment>
<dbReference type="InterPro" id="IPR002317">
    <property type="entry name" value="Ser-tRNA-ligase_type_1"/>
</dbReference>
<feature type="domain" description="Aminoacyl-transfer RNA synthetases class-II family profile" evidence="16">
    <location>
        <begin position="172"/>
        <end position="410"/>
    </location>
</feature>
<dbReference type="SUPFAM" id="SSF46589">
    <property type="entry name" value="tRNA-binding arm"/>
    <property type="match status" value="1"/>
</dbReference>
<evidence type="ECO:0000256" key="8">
    <source>
        <dbReference type="ARBA" id="ARBA00022917"/>
    </source>
</evidence>
<evidence type="ECO:0000259" key="16">
    <source>
        <dbReference type="PROSITE" id="PS50862"/>
    </source>
</evidence>
<evidence type="ECO:0000256" key="10">
    <source>
        <dbReference type="ARBA" id="ARBA00047929"/>
    </source>
</evidence>
<dbReference type="AlphaFoldDB" id="A0AAJ1AJG6"/>
<accession>A0AAJ1AJG6</accession>
<feature type="binding site" evidence="12 14">
    <location>
        <begin position="262"/>
        <end position="264"/>
    </location>
    <ligand>
        <name>ATP</name>
        <dbReference type="ChEBI" id="CHEBI:30616"/>
    </ligand>
</feature>
<dbReference type="InterPro" id="IPR015866">
    <property type="entry name" value="Ser-tRNA-synth_1_N"/>
</dbReference>
<dbReference type="InterPro" id="IPR045864">
    <property type="entry name" value="aa-tRNA-synth_II/BPL/LPL"/>
</dbReference>
<dbReference type="PANTHER" id="PTHR43697">
    <property type="entry name" value="SERYL-TRNA SYNTHETASE"/>
    <property type="match status" value="1"/>
</dbReference>
<dbReference type="Pfam" id="PF02403">
    <property type="entry name" value="Seryl_tRNA_N"/>
    <property type="match status" value="1"/>
</dbReference>
<evidence type="ECO:0000256" key="7">
    <source>
        <dbReference type="ARBA" id="ARBA00022840"/>
    </source>
</evidence>
<evidence type="ECO:0000256" key="11">
    <source>
        <dbReference type="ARBA" id="ARBA00048823"/>
    </source>
</evidence>
<keyword evidence="8 12" id="KW-0648">Protein biosynthesis</keyword>
<keyword evidence="4 12" id="KW-0963">Cytoplasm</keyword>
<dbReference type="HAMAP" id="MF_00176">
    <property type="entry name" value="Ser_tRNA_synth_type1"/>
    <property type="match status" value="1"/>
</dbReference>
<reference evidence="17 18" key="1">
    <citation type="journal article" date="2021" name="bioRxiv">
        <title>Unraveling nitrogen, sulfur and carbon metabolic pathways and microbial community transcriptional responses to substrate deprivation and toxicity stresses in a bioreactor mimicking anoxic brackish coastal sediment conditions.</title>
        <authorList>
            <person name="Martins P.D."/>
            <person name="Echeveste M.J."/>
            <person name="Arshad A."/>
            <person name="Kurth J."/>
            <person name="Ouboter H."/>
            <person name="Jetten M.S.M."/>
            <person name="Welte C.U."/>
        </authorList>
    </citation>
    <scope>NUCLEOTIDE SEQUENCE [LARGE SCALE GENOMIC DNA]</scope>
    <source>
        <strain evidence="17">MAG_38</strain>
    </source>
</reference>
<dbReference type="GO" id="GO:0006434">
    <property type="term" value="P:seryl-tRNA aminoacylation"/>
    <property type="evidence" value="ECO:0007669"/>
    <property type="project" value="UniProtKB-UniRule"/>
</dbReference>
<evidence type="ECO:0000256" key="4">
    <source>
        <dbReference type="ARBA" id="ARBA00022490"/>
    </source>
</evidence>
<evidence type="ECO:0000256" key="12">
    <source>
        <dbReference type="HAMAP-Rule" id="MF_00176"/>
    </source>
</evidence>
<dbReference type="InterPro" id="IPR010978">
    <property type="entry name" value="tRNA-bd_arm"/>
</dbReference>
<comment type="function">
    <text evidence="12">Catalyzes the attachment of serine to tRNA(Ser). Is also able to aminoacylate tRNA(Sec) with serine, to form the misacylated tRNA L-seryl-tRNA(Sec), which will be further converted into selenocysteinyl-tRNA(Sec).</text>
</comment>
<comment type="subcellular location">
    <subcellularLocation>
        <location evidence="1 12">Cytoplasm</location>
    </subcellularLocation>
</comment>
<dbReference type="Proteomes" id="UP001197609">
    <property type="component" value="Unassembled WGS sequence"/>
</dbReference>
<evidence type="ECO:0000256" key="14">
    <source>
        <dbReference type="PIRSR" id="PIRSR001529-2"/>
    </source>
</evidence>
<feature type="binding site" evidence="12">
    <location>
        <begin position="231"/>
        <end position="233"/>
    </location>
    <ligand>
        <name>L-serine</name>
        <dbReference type="ChEBI" id="CHEBI:33384"/>
    </ligand>
</feature>
<proteinExistence type="inferred from homology"/>
<name>A0AAJ1AJG6_9BACT</name>
<sequence>MLDLRFVRDNIELVRERLAARGAAPSTLDEFIQLDVERRAMLAEAERLRQRRNELSKDVAELKRQGLDTSNIVARVAAEAPLLTGLEKRLKEKEAILQEAALFFPNLPHASVPTGKSAEDNVEVRRWGVPRRLDFEPKSHWELGEALGILDFERAAAIAQSRFAVLKGVGARLERALINFMLDLHGGEHGYTEVLPPLLVNTDAMRGTGQLPKFSEELFKTKDEGLYMIPTAEVPVTNLHRGEILPPGTLPLSYVAGTPCFRREAGSYGKDTRGLMRQHQFNKVELVKLVEPEHSYDALEEMTRHAEAVLQRLDLPYRVVALCTADLGFAAAKTYDIELWIPSQGAYREVSSISNCEAFQARRADIRYRPAAKAAPQFVHTLNGSGVAVGRTWLAILENFQEVDGTVVIPEALRPYMDGLERISTDRV</sequence>
<feature type="binding site" evidence="13">
    <location>
        <position position="262"/>
    </location>
    <ligand>
        <name>L-serine</name>
        <dbReference type="ChEBI" id="CHEBI:33384"/>
    </ligand>
</feature>
<comment type="similarity">
    <text evidence="3 12">Belongs to the class-II aminoacyl-tRNA synthetase family. Type-1 seryl-tRNA synthetase subfamily.</text>
</comment>
<keyword evidence="9 12" id="KW-0030">Aminoacyl-tRNA synthetase</keyword>
<evidence type="ECO:0000256" key="6">
    <source>
        <dbReference type="ARBA" id="ARBA00022741"/>
    </source>
</evidence>
<comment type="catalytic activity">
    <reaction evidence="11 12">
        <text>tRNA(Ser) + L-serine + ATP = L-seryl-tRNA(Ser) + AMP + diphosphate + H(+)</text>
        <dbReference type="Rhea" id="RHEA:12292"/>
        <dbReference type="Rhea" id="RHEA-COMP:9669"/>
        <dbReference type="Rhea" id="RHEA-COMP:9703"/>
        <dbReference type="ChEBI" id="CHEBI:15378"/>
        <dbReference type="ChEBI" id="CHEBI:30616"/>
        <dbReference type="ChEBI" id="CHEBI:33019"/>
        <dbReference type="ChEBI" id="CHEBI:33384"/>
        <dbReference type="ChEBI" id="CHEBI:78442"/>
        <dbReference type="ChEBI" id="CHEBI:78533"/>
        <dbReference type="ChEBI" id="CHEBI:456215"/>
        <dbReference type="EC" id="6.1.1.11"/>
    </reaction>
</comment>
<dbReference type="PANTHER" id="PTHR43697:SF1">
    <property type="entry name" value="SERINE--TRNA LIGASE"/>
    <property type="match status" value="1"/>
</dbReference>
<comment type="pathway">
    <text evidence="2 12">Aminoacyl-tRNA biosynthesis; selenocysteinyl-tRNA(Sec) biosynthesis; L-seryl-tRNA(Sec) from L-serine and tRNA(Sec): step 1/1.</text>
</comment>
<dbReference type="Pfam" id="PF00587">
    <property type="entry name" value="tRNA-synt_2b"/>
    <property type="match status" value="1"/>
</dbReference>
<evidence type="ECO:0000256" key="15">
    <source>
        <dbReference type="SAM" id="Coils"/>
    </source>
</evidence>
<feature type="binding site" evidence="12">
    <location>
        <position position="385"/>
    </location>
    <ligand>
        <name>L-serine</name>
        <dbReference type="ChEBI" id="CHEBI:33384"/>
    </ligand>
</feature>
<dbReference type="GO" id="GO:0016260">
    <property type="term" value="P:selenocysteine biosynthetic process"/>
    <property type="evidence" value="ECO:0007669"/>
    <property type="project" value="UniProtKB-UniRule"/>
</dbReference>
<dbReference type="NCBIfam" id="TIGR00414">
    <property type="entry name" value="serS"/>
    <property type="match status" value="1"/>
</dbReference>
<protein>
    <recommendedName>
        <fullName evidence="12">Serine--tRNA ligase</fullName>
        <ecNumber evidence="12">6.1.1.11</ecNumber>
    </recommendedName>
    <alternativeName>
        <fullName evidence="12">Seryl-tRNA synthetase</fullName>
        <shortName evidence="12">SerRS</shortName>
    </alternativeName>
    <alternativeName>
        <fullName evidence="12">Seryl-tRNA(Ser/Sec) synthetase</fullName>
    </alternativeName>
</protein>
<dbReference type="CDD" id="cd00770">
    <property type="entry name" value="SerRS_core"/>
    <property type="match status" value="1"/>
</dbReference>
<feature type="binding site" evidence="13">
    <location>
        <position position="383"/>
    </location>
    <ligand>
        <name>L-serine</name>
        <dbReference type="ChEBI" id="CHEBI:33384"/>
    </ligand>
</feature>
<evidence type="ECO:0000313" key="18">
    <source>
        <dbReference type="Proteomes" id="UP001197609"/>
    </source>
</evidence>
<dbReference type="InterPro" id="IPR002314">
    <property type="entry name" value="aa-tRNA-synt_IIb"/>
</dbReference>
<dbReference type="GO" id="GO:0005524">
    <property type="term" value="F:ATP binding"/>
    <property type="evidence" value="ECO:0007669"/>
    <property type="project" value="UniProtKB-UniRule"/>
</dbReference>
<dbReference type="EC" id="6.1.1.11" evidence="12"/>
<dbReference type="GO" id="GO:0005737">
    <property type="term" value="C:cytoplasm"/>
    <property type="evidence" value="ECO:0007669"/>
    <property type="project" value="UniProtKB-SubCell"/>
</dbReference>
<dbReference type="InterPro" id="IPR033729">
    <property type="entry name" value="SerRS_core"/>
</dbReference>